<evidence type="ECO:0000313" key="2">
    <source>
        <dbReference type="EMBL" id="CCE28430.1"/>
    </source>
</evidence>
<dbReference type="eggNOG" id="KOG2668">
    <property type="taxonomic scope" value="Eukaryota"/>
</dbReference>
<dbReference type="STRING" id="1111077.M1W3E6"/>
<accession>M1W3E6</accession>
<dbReference type="AlphaFoldDB" id="M1W3E6"/>
<name>M1W3E6_CLAP2</name>
<dbReference type="PANTHER" id="PTHR13806:SF31">
    <property type="entry name" value="FLOTILLIN-LIKE PROTEIN 1-RELATED"/>
    <property type="match status" value="1"/>
</dbReference>
<comment type="similarity">
    <text evidence="1">Belongs to the band 7/mec-2 family. Flotillin subfamily.</text>
</comment>
<dbReference type="EMBL" id="CAGA01000008">
    <property type="protein sequence ID" value="CCE28430.1"/>
    <property type="molecule type" value="Genomic_DNA"/>
</dbReference>
<dbReference type="PANTHER" id="PTHR13806">
    <property type="entry name" value="FLOTILLIN-RELATED"/>
    <property type="match status" value="1"/>
</dbReference>
<gene>
    <name evidence="2" type="ORF">CPUR_01905</name>
</gene>
<evidence type="ECO:0000256" key="1">
    <source>
        <dbReference type="RuleBase" id="RU366054"/>
    </source>
</evidence>
<protein>
    <submittedName>
        <fullName evidence="2">Related to nodulin</fullName>
    </submittedName>
</protein>
<comment type="caution">
    <text evidence="2">The sequence shown here is derived from an EMBL/GenBank/DDBJ whole genome shotgun (WGS) entry which is preliminary data.</text>
</comment>
<dbReference type="Proteomes" id="UP000016801">
    <property type="component" value="Unassembled WGS sequence"/>
</dbReference>
<dbReference type="GO" id="GO:0005886">
    <property type="term" value="C:plasma membrane"/>
    <property type="evidence" value="ECO:0007669"/>
    <property type="project" value="TreeGrafter"/>
</dbReference>
<dbReference type="InterPro" id="IPR027705">
    <property type="entry name" value="Flotillin_fam"/>
</dbReference>
<keyword evidence="3" id="KW-1185">Reference proteome</keyword>
<sequence length="193" mass="20645">MHMFFEKWIGHTTTANNVHISTIDNTTNSSNFQSSRVERPKSNAYVPRTFAKATIARESKQQAAADAAAYYEVAADAHARQEANHRMADADVYKTRIDAEADNYAAHKRAEAYAVSQIKEAEGIAAMADAYAKMATAFGGPAGLIQYMTIEKSTYIELAKANAEAICGLQPKISVWNTGGGGGSGGNETGGES</sequence>
<dbReference type="VEuPathDB" id="FungiDB:CPUR_01905"/>
<organism evidence="2 3">
    <name type="scientific">Claviceps purpurea (strain 20.1)</name>
    <name type="common">Ergot fungus</name>
    <name type="synonym">Sphacelia segetum</name>
    <dbReference type="NCBI Taxonomy" id="1111077"/>
    <lineage>
        <taxon>Eukaryota</taxon>
        <taxon>Fungi</taxon>
        <taxon>Dikarya</taxon>
        <taxon>Ascomycota</taxon>
        <taxon>Pezizomycotina</taxon>
        <taxon>Sordariomycetes</taxon>
        <taxon>Hypocreomycetidae</taxon>
        <taxon>Hypocreales</taxon>
        <taxon>Clavicipitaceae</taxon>
        <taxon>Claviceps</taxon>
    </lineage>
</organism>
<dbReference type="OrthoDB" id="6080404at2759"/>
<proteinExistence type="inferred from homology"/>
<reference evidence="2 3" key="1">
    <citation type="journal article" date="2013" name="PLoS Genet.">
        <title>Plant-symbiotic fungi as chemical engineers: Multi-genome analysis of the Clavicipitaceae reveals dynamics of alkaloid loci.</title>
        <authorList>
            <person name="Schardl C.L."/>
            <person name="Young C.A."/>
            <person name="Hesse U."/>
            <person name="Amyotte S.G."/>
            <person name="Andreeva K."/>
            <person name="Calie P.J."/>
            <person name="Fleetwood D.J."/>
            <person name="Haws D.C."/>
            <person name="Moore N."/>
            <person name="Oeser B."/>
            <person name="Panaccione D.G."/>
            <person name="Schweri K.K."/>
            <person name="Voisey C.R."/>
            <person name="Farman M.L."/>
            <person name="Jaromczyk J.W."/>
            <person name="Roe B.A."/>
            <person name="O'Sullivan D.M."/>
            <person name="Scott B."/>
            <person name="Tudzynski P."/>
            <person name="An Z."/>
            <person name="Arnaoudova E.G."/>
            <person name="Bullock C.T."/>
            <person name="Charlton N.D."/>
            <person name="Chen L."/>
            <person name="Cox M."/>
            <person name="Dinkins R.D."/>
            <person name="Florea S."/>
            <person name="Glenn A.E."/>
            <person name="Gordon A."/>
            <person name="Gueldener U."/>
            <person name="Harris D.R."/>
            <person name="Hollin W."/>
            <person name="Jaromczyk J."/>
            <person name="Johnson R.D."/>
            <person name="Khan A.K."/>
            <person name="Leistner E."/>
            <person name="Leuchtmann A."/>
            <person name="Li C."/>
            <person name="Liu J."/>
            <person name="Liu J."/>
            <person name="Liu M."/>
            <person name="Mace W."/>
            <person name="Machado C."/>
            <person name="Nagabhyru P."/>
            <person name="Pan J."/>
            <person name="Schmid J."/>
            <person name="Sugawara K."/>
            <person name="Steiner U."/>
            <person name="Takach J.E."/>
            <person name="Tanaka E."/>
            <person name="Webb J.S."/>
            <person name="Wilson E.V."/>
            <person name="Wiseman J.L."/>
            <person name="Yoshida R."/>
            <person name="Zeng Z."/>
        </authorList>
    </citation>
    <scope>NUCLEOTIDE SEQUENCE [LARGE SCALE GENOMIC DNA]</scope>
    <source>
        <strain evidence="2 3">20.1</strain>
    </source>
</reference>
<evidence type="ECO:0000313" key="3">
    <source>
        <dbReference type="Proteomes" id="UP000016801"/>
    </source>
</evidence>
<dbReference type="HOGENOM" id="CLU_1408601_0_0_1"/>